<accession>A0A5E4GBH3</accession>
<name>A0A5E4GBH3_PRUDU</name>
<dbReference type="PANTHER" id="PTHR47074">
    <property type="entry name" value="BNAC02G40300D PROTEIN"/>
    <property type="match status" value="1"/>
</dbReference>
<dbReference type="EMBL" id="CABIKO010000511">
    <property type="protein sequence ID" value="VVA37159.1"/>
    <property type="molecule type" value="Genomic_DNA"/>
</dbReference>
<dbReference type="Proteomes" id="UP000327085">
    <property type="component" value="Chromosome 6"/>
</dbReference>
<evidence type="ECO:0000256" key="1">
    <source>
        <dbReference type="SAM" id="MobiDB-lite"/>
    </source>
</evidence>
<dbReference type="Gramene" id="VVA37159">
    <property type="protein sequence ID" value="VVA37159"/>
    <property type="gene ID" value="Prudul26B018595"/>
</dbReference>
<dbReference type="PANTHER" id="PTHR47074:SF11">
    <property type="entry name" value="REVERSE TRANSCRIPTASE-LIKE PROTEIN"/>
    <property type="match status" value="1"/>
</dbReference>
<reference evidence="3" key="1">
    <citation type="journal article" date="2020" name="Plant J.">
        <title>Transposons played a major role in the diversification between the closely related almond and peach genomes: results from the almond genome sequence.</title>
        <authorList>
            <person name="Alioto T."/>
            <person name="Alexiou K.G."/>
            <person name="Bardil A."/>
            <person name="Barteri F."/>
            <person name="Castanera R."/>
            <person name="Cruz F."/>
            <person name="Dhingra A."/>
            <person name="Duval H."/>
            <person name="Fernandez I Marti A."/>
            <person name="Frias L."/>
            <person name="Galan B."/>
            <person name="Garcia J.L."/>
            <person name="Howad W."/>
            <person name="Gomez-Garrido J."/>
            <person name="Gut M."/>
            <person name="Julca I."/>
            <person name="Morata J."/>
            <person name="Puigdomenech P."/>
            <person name="Ribeca P."/>
            <person name="Rubio Cabetas M.J."/>
            <person name="Vlasova A."/>
            <person name="Wirthensohn M."/>
            <person name="Garcia-Mas J."/>
            <person name="Gabaldon T."/>
            <person name="Casacuberta J.M."/>
            <person name="Arus P."/>
        </authorList>
    </citation>
    <scope>NUCLEOTIDE SEQUENCE [LARGE SCALE GENOMIC DNA]</scope>
    <source>
        <strain evidence="3">cv. Texas</strain>
    </source>
</reference>
<protein>
    <submittedName>
        <fullName evidence="2">PREDICTED: LOC105647037</fullName>
    </submittedName>
</protein>
<proteinExistence type="predicted"/>
<dbReference type="AlphaFoldDB" id="A0A5E4GBH3"/>
<dbReference type="InParanoid" id="A0A5E4GBH3"/>
<dbReference type="InterPro" id="IPR052929">
    <property type="entry name" value="RNase_H-like_EbsB-rel"/>
</dbReference>
<sequence>MWDYWRHPRGCHMSLNGSGMAGDPESRTSPTPPPSSDLVHWLQNSVLNIQVGGDSELLLSKLLLICWQVWESRNQKIFNQVNPHPVTVIHKAASIGASFWEASVILKNLSPLPPSIKWNPAAPSYLKINFDGSVRFDGNCSAGYVISDSNGSPLYASTCSCGIYVLIAEGHALLDGIIIVSLLCALETYDHSGQQQSMDSLFKNQCERSI</sequence>
<evidence type="ECO:0000313" key="2">
    <source>
        <dbReference type="EMBL" id="VVA37159.1"/>
    </source>
</evidence>
<organism evidence="2 3">
    <name type="scientific">Prunus dulcis</name>
    <name type="common">Almond</name>
    <name type="synonym">Amygdalus dulcis</name>
    <dbReference type="NCBI Taxonomy" id="3755"/>
    <lineage>
        <taxon>Eukaryota</taxon>
        <taxon>Viridiplantae</taxon>
        <taxon>Streptophyta</taxon>
        <taxon>Embryophyta</taxon>
        <taxon>Tracheophyta</taxon>
        <taxon>Spermatophyta</taxon>
        <taxon>Magnoliopsida</taxon>
        <taxon>eudicotyledons</taxon>
        <taxon>Gunneridae</taxon>
        <taxon>Pentapetalae</taxon>
        <taxon>rosids</taxon>
        <taxon>fabids</taxon>
        <taxon>Rosales</taxon>
        <taxon>Rosaceae</taxon>
        <taxon>Amygdaloideae</taxon>
        <taxon>Amygdaleae</taxon>
        <taxon>Prunus</taxon>
    </lineage>
</organism>
<evidence type="ECO:0000313" key="3">
    <source>
        <dbReference type="Proteomes" id="UP000327085"/>
    </source>
</evidence>
<feature type="region of interest" description="Disordered" evidence="1">
    <location>
        <begin position="15"/>
        <end position="36"/>
    </location>
</feature>
<gene>
    <name evidence="2" type="ORF">ALMOND_2B018595</name>
</gene>